<feature type="compositionally biased region" description="Basic and acidic residues" evidence="1">
    <location>
        <begin position="91"/>
        <end position="112"/>
    </location>
</feature>
<dbReference type="Proteomes" id="UP000074664">
    <property type="component" value="Unassembled WGS sequence"/>
</dbReference>
<feature type="region of interest" description="Disordered" evidence="1">
    <location>
        <begin position="91"/>
        <end position="121"/>
    </location>
</feature>
<gene>
    <name evidence="2" type="ORF">ERS132392_00682</name>
    <name evidence="3" type="ORF">ERS132410_00292</name>
    <name evidence="4" type="ORF">ERS132521_01694</name>
</gene>
<dbReference type="Proteomes" id="UP000072353">
    <property type="component" value="Unassembled WGS sequence"/>
</dbReference>
<dbReference type="EMBL" id="FIGH01000002">
    <property type="protein sequence ID" value="CYU42796.1"/>
    <property type="molecule type" value="Genomic_DNA"/>
</dbReference>
<protein>
    <submittedName>
        <fullName evidence="3">DNA-entry nuclease</fullName>
    </submittedName>
</protein>
<evidence type="ECO:0000313" key="4">
    <source>
        <dbReference type="EMBL" id="CYX72155.1"/>
    </source>
</evidence>
<organism evidence="3 6">
    <name type="scientific">Streptococcus suis</name>
    <dbReference type="NCBI Taxonomy" id="1307"/>
    <lineage>
        <taxon>Bacteria</taxon>
        <taxon>Bacillati</taxon>
        <taxon>Bacillota</taxon>
        <taxon>Bacilli</taxon>
        <taxon>Lactobacillales</taxon>
        <taxon>Streptococcaceae</taxon>
        <taxon>Streptococcus</taxon>
    </lineage>
</organism>
<evidence type="ECO:0000313" key="5">
    <source>
        <dbReference type="Proteomes" id="UP000072353"/>
    </source>
</evidence>
<dbReference type="EMBL" id="FIGO01000002">
    <property type="protein sequence ID" value="CYU47794.1"/>
    <property type="molecule type" value="Genomic_DNA"/>
</dbReference>
<dbReference type="Gene3D" id="3.40.570.10">
    <property type="entry name" value="Extracellular Endonuclease, subunit A"/>
    <property type="match status" value="1"/>
</dbReference>
<dbReference type="AlphaFoldDB" id="A0A0Z8FU22"/>
<evidence type="ECO:0000313" key="7">
    <source>
        <dbReference type="Proteomes" id="UP000074664"/>
    </source>
</evidence>
<evidence type="ECO:0000256" key="1">
    <source>
        <dbReference type="SAM" id="MobiDB-lite"/>
    </source>
</evidence>
<dbReference type="InterPro" id="IPR044929">
    <property type="entry name" value="DNA/RNA_non-sp_Endonuclease_sf"/>
</dbReference>
<evidence type="ECO:0000313" key="6">
    <source>
        <dbReference type="Proteomes" id="UP000073485"/>
    </source>
</evidence>
<reference evidence="5 6" key="1">
    <citation type="submission" date="2016-02" db="EMBL/GenBank/DDBJ databases">
        <authorList>
            <consortium name="Pathogen Informatics"/>
        </authorList>
    </citation>
    <scope>NUCLEOTIDE SEQUENCE [LARGE SCALE GENOMIC DNA]</scope>
    <source>
        <strain evidence="2 7">LSS30</strain>
        <strain evidence="3 6">LSS48</strain>
        <strain evidence="4 5">SS975</strain>
    </source>
</reference>
<dbReference type="Proteomes" id="UP000073485">
    <property type="component" value="Unassembled WGS sequence"/>
</dbReference>
<evidence type="ECO:0000313" key="3">
    <source>
        <dbReference type="EMBL" id="CYU47794.1"/>
    </source>
</evidence>
<evidence type="ECO:0000313" key="2">
    <source>
        <dbReference type="EMBL" id="CYU42796.1"/>
    </source>
</evidence>
<proteinExistence type="predicted"/>
<name>A0A0Z8FU22_STRSU</name>
<sequence>MIDKKLLECLANIDYESTGARVIDLNSDTDRNAFNLPKRVDESLRREEYDCLVKKEDHIDYSGCEIVNYRNKVGDARALLFPDKVDRSFKQRVQKNTDRKSKGQKKEVHHSGAEPPGFNQEDNKQFEALNGHYFYERCHLIPYRFVNKKAIYGQLFTGTRFLNDNRNFKEDKHPCMQIYEDCVADWLLESDVKFIYYQAIPVYQDFDIVPRGVRLIAKCYNDNNEEIVQNNRQFDIYLLNVTPGYCIDYATGKWKEHT</sequence>
<dbReference type="EMBL" id="FILL01000016">
    <property type="protein sequence ID" value="CYX72155.1"/>
    <property type="molecule type" value="Genomic_DNA"/>
</dbReference>
<accession>A0A0Z8FU22</accession>